<accession>A0A518B8E0</accession>
<name>A0A518B8E0_9BACT</name>
<evidence type="ECO:0000313" key="3">
    <source>
        <dbReference type="Proteomes" id="UP000317093"/>
    </source>
</evidence>
<dbReference type="AlphaFoldDB" id="A0A518B8E0"/>
<dbReference type="EMBL" id="CP036279">
    <property type="protein sequence ID" value="QDU63246.1"/>
    <property type="molecule type" value="Genomic_DNA"/>
</dbReference>
<evidence type="ECO:0000256" key="1">
    <source>
        <dbReference type="SAM" id="Coils"/>
    </source>
</evidence>
<reference evidence="2 3" key="1">
    <citation type="submission" date="2019-02" db="EMBL/GenBank/DDBJ databases">
        <title>Deep-cultivation of Planctomycetes and their phenomic and genomic characterization uncovers novel biology.</title>
        <authorList>
            <person name="Wiegand S."/>
            <person name="Jogler M."/>
            <person name="Boedeker C."/>
            <person name="Pinto D."/>
            <person name="Vollmers J."/>
            <person name="Rivas-Marin E."/>
            <person name="Kohn T."/>
            <person name="Peeters S.H."/>
            <person name="Heuer A."/>
            <person name="Rast P."/>
            <person name="Oberbeckmann S."/>
            <person name="Bunk B."/>
            <person name="Jeske O."/>
            <person name="Meyerdierks A."/>
            <person name="Storesund J.E."/>
            <person name="Kallscheuer N."/>
            <person name="Luecker S."/>
            <person name="Lage O.M."/>
            <person name="Pohl T."/>
            <person name="Merkel B.J."/>
            <person name="Hornburger P."/>
            <person name="Mueller R.-W."/>
            <person name="Bruemmer F."/>
            <person name="Labrenz M."/>
            <person name="Spormann A.M."/>
            <person name="Op den Camp H."/>
            <person name="Overmann J."/>
            <person name="Amann R."/>
            <person name="Jetten M.S.M."/>
            <person name="Mascher T."/>
            <person name="Medema M.H."/>
            <person name="Devos D.P."/>
            <person name="Kaster A.-K."/>
            <person name="Ovreas L."/>
            <person name="Rohde M."/>
            <person name="Galperin M.Y."/>
            <person name="Jogler C."/>
        </authorList>
    </citation>
    <scope>NUCLEOTIDE SEQUENCE [LARGE SCALE GENOMIC DNA]</scope>
    <source>
        <strain evidence="2 3">Pan216</strain>
    </source>
</reference>
<evidence type="ECO:0000313" key="2">
    <source>
        <dbReference type="EMBL" id="QDU63246.1"/>
    </source>
</evidence>
<organism evidence="2 3">
    <name type="scientific">Kolteria novifilia</name>
    <dbReference type="NCBI Taxonomy" id="2527975"/>
    <lineage>
        <taxon>Bacteria</taxon>
        <taxon>Pseudomonadati</taxon>
        <taxon>Planctomycetota</taxon>
        <taxon>Planctomycetia</taxon>
        <taxon>Kolteriales</taxon>
        <taxon>Kolteriaceae</taxon>
        <taxon>Kolteria</taxon>
    </lineage>
</organism>
<sequence length="517" mass="58681">MFCVAPFEGWPEQTRSNQQLLNQSARMIAGLSLASYRRLARAEALDAAARYLGEFGQNTPTPSEGPLVVTSHQPELFHNGVWIKAFGASRLAQRLEGCSLNVLIDTDLLSSTVVPIPTGTVGATLLSFTPFDASGPEVPYEERTVLDEKTFSRFGETVAKQLGSLVEKPLIQEFWRRVVHHGKRTDRIGERFAAGRRDLERTMDCANLEVPLSRLCRTNSFGRLAAEMILRAPEVARTHNRLLLEYRRLNHIKSRHHPFPDLAIEKDRVEVPLWCWSGKRPQRKHLVVRTTEDAIELLAESEVVATLPKAGDIGELAEAIAKLKGIKLRPRAILTTLFLRLGLADFFIHGIGGGKYDELTDAFLEEFWGVEPPHFGILSGTNLLPAASQLGPDPRQELSARLRDMTWNPDRFLDDLFLEREPISSWIERKYELMEQSDGTRHERRARYREFRQLNDQLRPFIQSEIDDLKERLDQLSERRQGDEALRSREFPFCLHPRGSIDKLSLALDARLVPAAS</sequence>
<protein>
    <submittedName>
        <fullName evidence="2">Uncharacterized protein</fullName>
    </submittedName>
</protein>
<keyword evidence="3" id="KW-1185">Reference proteome</keyword>
<dbReference type="KEGG" id="knv:Pan216_41240"/>
<keyword evidence="1" id="KW-0175">Coiled coil</keyword>
<dbReference type="Proteomes" id="UP000317093">
    <property type="component" value="Chromosome"/>
</dbReference>
<feature type="coiled-coil region" evidence="1">
    <location>
        <begin position="459"/>
        <end position="486"/>
    </location>
</feature>
<proteinExistence type="predicted"/>
<gene>
    <name evidence="2" type="ORF">Pan216_41240</name>
</gene>